<comment type="caution">
    <text evidence="7">The sequence shown here is derived from an EMBL/GenBank/DDBJ whole genome shotgun (WGS) entry which is preliminary data.</text>
</comment>
<dbReference type="AlphaFoldDB" id="A0A9D4MTZ5"/>
<dbReference type="OrthoDB" id="1854899at2759"/>
<keyword evidence="6" id="KW-0804">Transcription</keyword>
<comment type="subcellular location">
    <subcellularLocation>
        <location evidence="1 6">Nucleus</location>
    </subcellularLocation>
</comment>
<reference evidence="7" key="2">
    <citation type="submission" date="2020-11" db="EMBL/GenBank/DDBJ databases">
        <authorList>
            <person name="McCartney M.A."/>
            <person name="Auch B."/>
            <person name="Kono T."/>
            <person name="Mallez S."/>
            <person name="Becker A."/>
            <person name="Gohl D.M."/>
            <person name="Silverstein K.A.T."/>
            <person name="Koren S."/>
            <person name="Bechman K.B."/>
            <person name="Herman A."/>
            <person name="Abrahante J.E."/>
            <person name="Garbe J."/>
        </authorList>
    </citation>
    <scope>NUCLEOTIDE SEQUENCE</scope>
    <source>
        <strain evidence="7">Duluth1</strain>
        <tissue evidence="7">Whole animal</tissue>
    </source>
</reference>
<dbReference type="EMBL" id="JAIWYP010000001">
    <property type="protein sequence ID" value="KAH3881709.1"/>
    <property type="molecule type" value="Genomic_DNA"/>
</dbReference>
<dbReference type="PANTHER" id="PTHR12465">
    <property type="entry name" value="UBIQUITIN SPECIFIC PROTEASE HOMOLOG 49"/>
    <property type="match status" value="1"/>
</dbReference>
<keyword evidence="6" id="KW-0805">Transcription regulation</keyword>
<name>A0A9D4MTZ5_DREPO</name>
<proteinExistence type="inferred from homology"/>
<evidence type="ECO:0000256" key="2">
    <source>
        <dbReference type="ARBA" id="ARBA00010743"/>
    </source>
</evidence>
<keyword evidence="4 6" id="KW-0539">Nucleus</keyword>
<evidence type="ECO:0000256" key="3">
    <source>
        <dbReference type="ARBA" id="ARBA00019690"/>
    </source>
</evidence>
<reference evidence="7" key="1">
    <citation type="journal article" date="2019" name="bioRxiv">
        <title>The Genome of the Zebra Mussel, Dreissena polymorpha: A Resource for Invasive Species Research.</title>
        <authorList>
            <person name="McCartney M.A."/>
            <person name="Auch B."/>
            <person name="Kono T."/>
            <person name="Mallez S."/>
            <person name="Zhang Y."/>
            <person name="Obille A."/>
            <person name="Becker A."/>
            <person name="Abrahante J.E."/>
            <person name="Garbe J."/>
            <person name="Badalamenti J.P."/>
            <person name="Herman A."/>
            <person name="Mangelson H."/>
            <person name="Liachko I."/>
            <person name="Sullivan S."/>
            <person name="Sone E.D."/>
            <person name="Koren S."/>
            <person name="Silverstein K.A.T."/>
            <person name="Beckman K.B."/>
            <person name="Gohl D.M."/>
        </authorList>
    </citation>
    <scope>NUCLEOTIDE SEQUENCE</scope>
    <source>
        <strain evidence="7">Duluth1</strain>
        <tissue evidence="7">Whole animal</tissue>
    </source>
</reference>
<comment type="function">
    <text evidence="6">Component of the Mediator complex, a coactivator involved in the regulated transcription of nearly all RNA polymerase II-dependent genes. Mediator functions as a bridge to convey information from gene-specific regulatory proteins to the basal RNA polymerase II transcription machinery. Mediator is recruited to promoters by direct interactions with regulatory proteins and serves as a scaffold for the assembly of a functional preinitiation complex with RNA polymerase II and the general transcription factors.</text>
</comment>
<organism evidence="7 8">
    <name type="scientific">Dreissena polymorpha</name>
    <name type="common">Zebra mussel</name>
    <name type="synonym">Mytilus polymorpha</name>
    <dbReference type="NCBI Taxonomy" id="45954"/>
    <lineage>
        <taxon>Eukaryota</taxon>
        <taxon>Metazoa</taxon>
        <taxon>Spiralia</taxon>
        <taxon>Lophotrochozoa</taxon>
        <taxon>Mollusca</taxon>
        <taxon>Bivalvia</taxon>
        <taxon>Autobranchia</taxon>
        <taxon>Heteroconchia</taxon>
        <taxon>Euheterodonta</taxon>
        <taxon>Imparidentia</taxon>
        <taxon>Neoheterodontei</taxon>
        <taxon>Myida</taxon>
        <taxon>Dreissenoidea</taxon>
        <taxon>Dreissenidae</taxon>
        <taxon>Dreissena</taxon>
    </lineage>
</organism>
<protein>
    <recommendedName>
        <fullName evidence="3 6">Mediator of RNA polymerase II transcription subunit 20</fullName>
    </recommendedName>
    <alternativeName>
        <fullName evidence="5 6">Mediator complex subunit 20</fullName>
    </alternativeName>
</protein>
<keyword evidence="6" id="KW-0010">Activator</keyword>
<dbReference type="Pfam" id="PF08612">
    <property type="entry name" value="Med20"/>
    <property type="match status" value="1"/>
</dbReference>
<evidence type="ECO:0000256" key="5">
    <source>
        <dbReference type="ARBA" id="ARBA00031954"/>
    </source>
</evidence>
<dbReference type="Proteomes" id="UP000828390">
    <property type="component" value="Unassembled WGS sequence"/>
</dbReference>
<dbReference type="GO" id="GO:0006357">
    <property type="term" value="P:regulation of transcription by RNA polymerase II"/>
    <property type="evidence" value="ECO:0007669"/>
    <property type="project" value="InterPro"/>
</dbReference>
<sequence>MGVVCVYMYPVPEGKSGQQVVDSMQRQLELLGAVKTGNFNVDCETYLSNNPQGTPQRSLHLLHNSEQPASCFSVLDTGTTLVADVLFEVLMAKLTQSKSGKDGFYQQRKGFKIESKGPRFEISDFVIKIGSVSMASNFKGILVEVEYCPCAIPAECWDLMREMMQSFMGTVADTPPAIVKSKKDQFYTPADTINQYLEHFTNFRKATVASQQPR</sequence>
<evidence type="ECO:0000256" key="4">
    <source>
        <dbReference type="ARBA" id="ARBA00023242"/>
    </source>
</evidence>
<comment type="similarity">
    <text evidence="2 6">Belongs to the Mediator complex subunit 20 family.</text>
</comment>
<evidence type="ECO:0000256" key="1">
    <source>
        <dbReference type="ARBA" id="ARBA00004123"/>
    </source>
</evidence>
<dbReference type="PANTHER" id="PTHR12465:SF0">
    <property type="entry name" value="MEDIATOR OF RNA POLYMERASE II TRANSCRIPTION SUBUNIT 20"/>
    <property type="match status" value="1"/>
</dbReference>
<dbReference type="GO" id="GO:0016592">
    <property type="term" value="C:mediator complex"/>
    <property type="evidence" value="ECO:0007669"/>
    <property type="project" value="InterPro"/>
</dbReference>
<evidence type="ECO:0000313" key="7">
    <source>
        <dbReference type="EMBL" id="KAH3881709.1"/>
    </source>
</evidence>
<accession>A0A9D4MTZ5</accession>
<evidence type="ECO:0000256" key="6">
    <source>
        <dbReference type="RuleBase" id="RU364152"/>
    </source>
</evidence>
<evidence type="ECO:0000313" key="8">
    <source>
        <dbReference type="Proteomes" id="UP000828390"/>
    </source>
</evidence>
<keyword evidence="8" id="KW-1185">Reference proteome</keyword>
<dbReference type="InterPro" id="IPR013921">
    <property type="entry name" value="Mediator_Med20"/>
</dbReference>
<gene>
    <name evidence="6" type="primary">MED20</name>
    <name evidence="7" type="ORF">DPMN_005636</name>
</gene>
<dbReference type="GO" id="GO:0003713">
    <property type="term" value="F:transcription coactivator activity"/>
    <property type="evidence" value="ECO:0007669"/>
    <property type="project" value="TreeGrafter"/>
</dbReference>
<comment type="subunit">
    <text evidence="6">Component of the Mediator complex.</text>
</comment>